<dbReference type="GO" id="GO:0016567">
    <property type="term" value="P:protein ubiquitination"/>
    <property type="evidence" value="ECO:0000318"/>
    <property type="project" value="GO_Central"/>
</dbReference>
<dbReference type="KEGG" id="dre:767730"/>
<dbReference type="PROSITE" id="PS00518">
    <property type="entry name" value="ZF_RING_1"/>
    <property type="match status" value="1"/>
</dbReference>
<evidence type="ECO:0000256" key="2">
    <source>
        <dbReference type="ARBA" id="ARBA00022771"/>
    </source>
</evidence>
<evidence type="ECO:0000313" key="8">
    <source>
        <dbReference type="EMBL" id="AAI24314.1"/>
    </source>
</evidence>
<dbReference type="InterPro" id="IPR001841">
    <property type="entry name" value="Znf_RING"/>
</dbReference>
<dbReference type="PANTHER" id="PTHR22791:SF9">
    <property type="entry name" value="RING FINGER PROTEIN 183"/>
    <property type="match status" value="1"/>
</dbReference>
<feature type="domain" description="RING-type" evidence="7">
    <location>
        <begin position="107"/>
        <end position="154"/>
    </location>
</feature>
<evidence type="ECO:0000256" key="4">
    <source>
        <dbReference type="PROSITE-ProRule" id="PRU00175"/>
    </source>
</evidence>
<dbReference type="PROSITE" id="PS50089">
    <property type="entry name" value="ZF_RING_2"/>
    <property type="match status" value="1"/>
</dbReference>
<dbReference type="GO" id="GO:0008270">
    <property type="term" value="F:zinc ion binding"/>
    <property type="evidence" value="ECO:0007669"/>
    <property type="project" value="UniProtKB-KW"/>
</dbReference>
<reference evidence="9" key="3">
    <citation type="journal article" date="2013" name="Nature">
        <title>The zebrafish reference genome sequence and its relationship to the human genome.</title>
        <authorList>
            <consortium name="Genome Reference Consortium Zebrafish"/>
            <person name="Howe K."/>
            <person name="Clark M.D."/>
            <person name="Torroja C.F."/>
            <person name="Torrance J."/>
            <person name="Berthelot C."/>
            <person name="Muffato M."/>
            <person name="Collins J.E."/>
            <person name="Humphray S."/>
            <person name="McLaren K."/>
            <person name="Matthews L."/>
            <person name="McLaren S."/>
            <person name="Sealy I."/>
            <person name="Caccamo M."/>
            <person name="Churcher C."/>
            <person name="Scott C."/>
            <person name="Barrett J.C."/>
            <person name="Koch R."/>
            <person name="Rauch G.J."/>
            <person name="White S."/>
            <person name="Chow W."/>
            <person name="Kilian B."/>
            <person name="Quintais L.T."/>
            <person name="Guerra-Assuncao J.A."/>
            <person name="Zhou Y."/>
            <person name="Gu Y."/>
            <person name="Yen J."/>
            <person name="Vogel J.H."/>
            <person name="Eyre T."/>
            <person name="Redmond S."/>
            <person name="Banerjee R."/>
            <person name="Chi J."/>
            <person name="Fu B."/>
            <person name="Langley E."/>
            <person name="Maguire S.F."/>
            <person name="Laird G.K."/>
            <person name="Lloyd D."/>
            <person name="Kenyon E."/>
            <person name="Donaldson S."/>
            <person name="Sehra H."/>
            <person name="Almeida-King J."/>
            <person name="Loveland J."/>
            <person name="Trevanion S."/>
            <person name="Jones M."/>
            <person name="Quail M."/>
            <person name="Willey D."/>
            <person name="Hunt A."/>
            <person name="Burton J."/>
            <person name="Sims S."/>
            <person name="McLay K."/>
            <person name="Plumb B."/>
            <person name="Davis J."/>
            <person name="Clee C."/>
            <person name="Oliver K."/>
            <person name="Clark R."/>
            <person name="Riddle C."/>
            <person name="Elliot D."/>
            <person name="Eliott D."/>
            <person name="Threadgold G."/>
            <person name="Harden G."/>
            <person name="Ware D."/>
            <person name="Begum S."/>
            <person name="Mortimore B."/>
            <person name="Mortimer B."/>
            <person name="Kerry G."/>
            <person name="Heath P."/>
            <person name="Phillimore B."/>
            <person name="Tracey A."/>
            <person name="Corby N."/>
            <person name="Dunn M."/>
            <person name="Johnson C."/>
            <person name="Wood J."/>
            <person name="Clark S."/>
            <person name="Pelan S."/>
            <person name="Griffiths G."/>
            <person name="Smith M."/>
            <person name="Glithero R."/>
            <person name="Howden P."/>
            <person name="Barker N."/>
            <person name="Lloyd C."/>
            <person name="Stevens C."/>
            <person name="Harley J."/>
            <person name="Holt K."/>
            <person name="Panagiotidis G."/>
            <person name="Lovell J."/>
            <person name="Beasley H."/>
            <person name="Henderson C."/>
            <person name="Gordon D."/>
            <person name="Auger K."/>
            <person name="Wright D."/>
            <person name="Collins J."/>
            <person name="Raisen C."/>
            <person name="Dyer L."/>
            <person name="Leung K."/>
            <person name="Robertson L."/>
            <person name="Ambridge K."/>
            <person name="Leongamornlert D."/>
            <person name="McGuire S."/>
            <person name="Gilderthorp R."/>
            <person name="Griffiths C."/>
            <person name="Manthravadi D."/>
            <person name="Nichol S."/>
            <person name="Barker G."/>
            <person name="Whitehead S."/>
            <person name="Kay M."/>
            <person name="Brown J."/>
            <person name="Murnane C."/>
            <person name="Gray E."/>
            <person name="Humphries M."/>
            <person name="Sycamore N."/>
            <person name="Barker D."/>
            <person name="Saunders D."/>
            <person name="Wallis J."/>
            <person name="Babbage A."/>
            <person name="Hammond S."/>
            <person name="Mashreghi-Mohammadi M."/>
            <person name="Barr L."/>
            <person name="Martin S."/>
            <person name="Wray P."/>
            <person name="Ellington A."/>
            <person name="Matthews N."/>
            <person name="Ellwood M."/>
            <person name="Woodmansey R."/>
            <person name="Clark G."/>
            <person name="Cooper J."/>
            <person name="Cooper J."/>
            <person name="Tromans A."/>
            <person name="Grafham D."/>
            <person name="Skuce C."/>
            <person name="Pandian R."/>
            <person name="Andrews R."/>
            <person name="Harrison E."/>
            <person name="Kimberley A."/>
            <person name="Garnett J."/>
            <person name="Fosker N."/>
            <person name="Hall R."/>
            <person name="Garner P."/>
            <person name="Kelly D."/>
            <person name="Bird C."/>
            <person name="Palmer S."/>
            <person name="Gehring I."/>
            <person name="Berger A."/>
            <person name="Dooley C.M."/>
            <person name="Ersan-Urun Z."/>
            <person name="Eser C."/>
            <person name="Geiger H."/>
            <person name="Geisler M."/>
            <person name="Karotki L."/>
            <person name="Kirn A."/>
            <person name="Konantz J."/>
            <person name="Konantz M."/>
            <person name="Oberlander M."/>
            <person name="Rudolph-Geiger S."/>
            <person name="Teucke M."/>
            <person name="Lanz C."/>
            <person name="Raddatz G."/>
            <person name="Osoegawa K."/>
            <person name="Zhu B."/>
            <person name="Rapp A."/>
            <person name="Widaa S."/>
            <person name="Langford C."/>
            <person name="Yang F."/>
            <person name="Schuster S.C."/>
            <person name="Carter N.P."/>
            <person name="Harrow J."/>
            <person name="Ning Z."/>
            <person name="Herrero J."/>
            <person name="Searle S.M."/>
            <person name="Enright A."/>
            <person name="Geisler R."/>
            <person name="Plasterk R.H."/>
            <person name="Lee C."/>
            <person name="Westerfield M."/>
            <person name="de Jong P.J."/>
            <person name="Zon L.I."/>
            <person name="Postlethwait J.H."/>
            <person name="Nusslein-Volhard C."/>
            <person name="Hubbard T.J."/>
            <person name="Roest Crollius H."/>
            <person name="Rogers J."/>
            <person name="Stemple D.L."/>
        </authorList>
    </citation>
    <scope>NUCLEOTIDE SEQUENCE [LARGE SCALE GENOMIC DNA]</scope>
</reference>
<dbReference type="SMART" id="SM00184">
    <property type="entry name" value="RING"/>
    <property type="match status" value="1"/>
</dbReference>
<name>Q08CB0_DANRE</name>
<dbReference type="EC" id="2.3.2.27" evidence="10"/>
<dbReference type="InterPro" id="IPR027370">
    <property type="entry name" value="Znf-RING_euk"/>
</dbReference>
<dbReference type="GO" id="GO:0061630">
    <property type="term" value="F:ubiquitin protein ligase activity"/>
    <property type="evidence" value="ECO:0000318"/>
    <property type="project" value="GO_Central"/>
</dbReference>
<keyword evidence="6" id="KW-1133">Transmembrane helix</keyword>
<evidence type="ECO:0000256" key="1">
    <source>
        <dbReference type="ARBA" id="ARBA00022723"/>
    </source>
</evidence>
<keyword evidence="3" id="KW-0862">Zinc</keyword>
<dbReference type="EMBL" id="BC124313">
    <property type="protein sequence ID" value="AAI24314.1"/>
    <property type="molecule type" value="mRNA"/>
</dbReference>
<organism evidence="8">
    <name type="scientific">Danio rerio</name>
    <name type="common">Zebrafish</name>
    <name type="synonym">Brachydanio rerio</name>
    <dbReference type="NCBI Taxonomy" id="7955"/>
    <lineage>
        <taxon>Eukaryota</taxon>
        <taxon>Metazoa</taxon>
        <taxon>Chordata</taxon>
        <taxon>Craniata</taxon>
        <taxon>Vertebrata</taxon>
        <taxon>Euteleostomi</taxon>
        <taxon>Actinopterygii</taxon>
        <taxon>Neopterygii</taxon>
        <taxon>Teleostei</taxon>
        <taxon>Ostariophysi</taxon>
        <taxon>Cypriniformes</taxon>
        <taxon>Danionidae</taxon>
        <taxon>Danioninae</taxon>
        <taxon>Danio</taxon>
    </lineage>
</organism>
<dbReference type="RefSeq" id="NP_001070136.1">
    <property type="nucleotide sequence ID" value="NM_001076668.1"/>
</dbReference>
<evidence type="ECO:0000259" key="7">
    <source>
        <dbReference type="PROSITE" id="PS50089"/>
    </source>
</evidence>
<dbReference type="InterPro" id="IPR013083">
    <property type="entry name" value="Znf_RING/FYVE/PHD"/>
</dbReference>
<dbReference type="GeneID" id="767730"/>
<reference evidence="10" key="5">
    <citation type="submission" date="2025-04" db="UniProtKB">
        <authorList>
            <consortium name="RefSeq"/>
        </authorList>
    </citation>
    <scope>IDENTIFICATION</scope>
</reference>
<reference evidence="10" key="4">
    <citation type="journal article" date="2015" name="Nat. Commun.">
        <title>RFX transcription factors are essential for hearing in mice.</title>
        <authorList>
            <person name="Elkon R."/>
            <person name="Milon B."/>
            <person name="Morrison L."/>
            <person name="Shah M."/>
            <person name="Vijayakumar S."/>
            <person name="Racherla M."/>
            <person name="Leitch C.C."/>
            <person name="Silipino L."/>
            <person name="Hadi S."/>
            <person name="Weiss-Gayet M."/>
            <person name="Barras E."/>
            <person name="Schmid C.D."/>
            <person name="Ait-Lounis A."/>
            <person name="Barnes A."/>
            <person name="Song Y."/>
            <person name="Eisenman D.J."/>
            <person name="Eliyahu E."/>
            <person name="Frolenkov G.I."/>
            <person name="Strome S.E."/>
            <person name="Durand B."/>
            <person name="Zaghloul N.A."/>
            <person name="Jones S.M."/>
            <person name="Reith W."/>
            <person name="Hertzano R."/>
        </authorList>
    </citation>
    <scope>NUCLEOTIDE SEQUENCE</scope>
</reference>
<dbReference type="AlphaFoldDB" id="Q08CB0"/>
<accession>Q08CB0</accession>
<dbReference type="CTD" id="138065"/>
<feature type="compositionally biased region" description="Basic and acidic residues" evidence="5">
    <location>
        <begin position="34"/>
        <end position="98"/>
    </location>
</feature>
<dbReference type="SUPFAM" id="SSF57850">
    <property type="entry name" value="RING/U-box"/>
    <property type="match status" value="1"/>
</dbReference>
<keyword evidence="6" id="KW-0472">Membrane</keyword>
<dbReference type="Proteomes" id="UP000000437">
    <property type="component" value="Chromosome 15"/>
</dbReference>
<keyword evidence="2 4" id="KW-0863">Zinc-finger</keyword>
<dbReference type="InterPro" id="IPR051435">
    <property type="entry name" value="RING_finger_E3_ubiq-ligases"/>
</dbReference>
<sequence length="316" mass="35631">MGDGREKPQSSRKGSNAKPKLDSKGSLNLGSSEQRQRADKPVRRSRSNDTENRRREASRGRERDRRDEGRPQRGRSEEGRRRGHNHEPGNRAWDKEPPKDELQDTECIVCFCNFDNVFKTPKLLSCGHTFCLECLARINVNSPEIKTLTCPICREVTEIRHGRDLPHLLNNEAIFRQLPSEMQRALSVRFKRSKGKLVLKNPPTNNSIKTTLNLPVSKKKEEQAGNNAIGAIEEGLGQATMINVGRPPNRMRGRMRRVMYSSQCYYAVVAVIISITVALMMVGIFTFVVMPNLQRPITKPLQNQTGSSAVQADSSP</sequence>
<keyword evidence="6" id="KW-0812">Transmembrane</keyword>
<dbReference type="InterPro" id="IPR017907">
    <property type="entry name" value="Znf_RING_CS"/>
</dbReference>
<dbReference type="ZFIN" id="ZDB-GENE-060929-1090">
    <property type="gene designation" value="rnf183"/>
</dbReference>
<evidence type="ECO:0000256" key="3">
    <source>
        <dbReference type="ARBA" id="ARBA00022833"/>
    </source>
</evidence>
<evidence type="ECO:0000256" key="5">
    <source>
        <dbReference type="SAM" id="MobiDB-lite"/>
    </source>
</evidence>
<protein>
    <submittedName>
        <fullName evidence="10">E3 ubiquitin-protein ligase RNF183</fullName>
        <ecNumber evidence="10">2.3.2.27</ecNumber>
    </submittedName>
    <submittedName>
        <fullName evidence="8">Zgc:153310</fullName>
    </submittedName>
</protein>
<evidence type="ECO:0000256" key="6">
    <source>
        <dbReference type="SAM" id="Phobius"/>
    </source>
</evidence>
<reference evidence="10" key="2">
    <citation type="journal article" date="2011" name="Dev. Biol.">
        <title>The zebrafish maternal-effect gene mission impossible encodes the DEAH-box helicase Dhx16 and is essential for the expression of downstream endodermal genes.</title>
        <authorList>
            <person name="Putiri E."/>
            <person name="Pelegri F."/>
        </authorList>
    </citation>
    <scope>NUCLEOTIDE SEQUENCE</scope>
</reference>
<dbReference type="AGR" id="ZFIN:ZDB-GENE-060929-1090"/>
<keyword evidence="1" id="KW-0479">Metal-binding</keyword>
<feature type="region of interest" description="Disordered" evidence="5">
    <location>
        <begin position="1"/>
        <end position="98"/>
    </location>
</feature>
<dbReference type="OrthoDB" id="342730at2759"/>
<dbReference type="Gene3D" id="3.30.40.10">
    <property type="entry name" value="Zinc/RING finger domain, C3HC4 (zinc finger)"/>
    <property type="match status" value="1"/>
</dbReference>
<dbReference type="PANTHER" id="PTHR22791">
    <property type="entry name" value="RING-TYPE DOMAIN-CONTAINING PROTEIN"/>
    <property type="match status" value="1"/>
</dbReference>
<feature type="transmembrane region" description="Helical" evidence="6">
    <location>
        <begin position="264"/>
        <end position="290"/>
    </location>
</feature>
<reference evidence="8" key="1">
    <citation type="submission" date="2006-09" db="EMBL/GenBank/DDBJ databases">
        <authorList>
            <consortium name="NIH - Zebrafish Gene Collection (ZGC) project"/>
        </authorList>
    </citation>
    <scope>NUCLEOTIDE SEQUENCE [LARGE SCALE MRNA]</scope>
    <source>
        <tissue evidence="8">Gill</tissue>
    </source>
</reference>
<evidence type="ECO:0000313" key="11">
    <source>
        <dbReference type="ZFIN" id="ZDB-GENE-060929-1090"/>
    </source>
</evidence>
<keyword evidence="9" id="KW-1185">Reference proteome</keyword>
<proteinExistence type="evidence at transcript level"/>
<evidence type="ECO:0000313" key="9">
    <source>
        <dbReference type="Proteomes" id="UP000000437"/>
    </source>
</evidence>
<gene>
    <name evidence="10 11" type="primary">rnf183</name>
    <name evidence="8 10" type="synonym">zgc:153310</name>
</gene>
<dbReference type="Pfam" id="PF13445">
    <property type="entry name" value="zf-RING_UBOX"/>
    <property type="match status" value="1"/>
</dbReference>
<evidence type="ECO:0000313" key="10">
    <source>
        <dbReference type="RefSeq" id="NP_001070136.1"/>
    </source>
</evidence>